<keyword evidence="1" id="KW-0677">Repeat</keyword>
<gene>
    <name evidence="5" type="ORF">LOC71_04835</name>
</gene>
<keyword evidence="4" id="KW-1133">Transmembrane helix</keyword>
<dbReference type="InterPro" id="IPR050498">
    <property type="entry name" value="Ycf3"/>
</dbReference>
<evidence type="ECO:0000256" key="4">
    <source>
        <dbReference type="SAM" id="Phobius"/>
    </source>
</evidence>
<dbReference type="InterPro" id="IPR011990">
    <property type="entry name" value="TPR-like_helical_dom_sf"/>
</dbReference>
<comment type="caution">
    <text evidence="5">The sequence shown here is derived from an EMBL/GenBank/DDBJ whole genome shotgun (WGS) entry which is preliminary data.</text>
</comment>
<feature type="repeat" description="TPR" evidence="3">
    <location>
        <begin position="146"/>
        <end position="179"/>
    </location>
</feature>
<accession>A0ABS8NDU7</accession>
<feature type="repeat" description="TPR" evidence="3">
    <location>
        <begin position="112"/>
        <end position="145"/>
    </location>
</feature>
<keyword evidence="4" id="KW-0472">Membrane</keyword>
<evidence type="ECO:0000256" key="1">
    <source>
        <dbReference type="ARBA" id="ARBA00022737"/>
    </source>
</evidence>
<proteinExistence type="predicted"/>
<dbReference type="RefSeq" id="WP_230271815.1">
    <property type="nucleotide sequence ID" value="NZ_JAJKFW010000006.1"/>
</dbReference>
<reference evidence="5" key="1">
    <citation type="submission" date="2021-11" db="EMBL/GenBank/DDBJ databases">
        <title>Genome sequence.</title>
        <authorList>
            <person name="Sun Q."/>
        </authorList>
    </citation>
    <scope>NUCLEOTIDE SEQUENCE</scope>
    <source>
        <strain evidence="5">JC740</strain>
    </source>
</reference>
<evidence type="ECO:0000313" key="6">
    <source>
        <dbReference type="Proteomes" id="UP001430306"/>
    </source>
</evidence>
<name>A0ABS8NDU7_9BACT</name>
<dbReference type="SMART" id="SM00028">
    <property type="entry name" value="TPR"/>
    <property type="match status" value="5"/>
</dbReference>
<organism evidence="5 6">
    <name type="scientific">Rhodopirellula halodulae</name>
    <dbReference type="NCBI Taxonomy" id="2894198"/>
    <lineage>
        <taxon>Bacteria</taxon>
        <taxon>Pseudomonadati</taxon>
        <taxon>Planctomycetota</taxon>
        <taxon>Planctomycetia</taxon>
        <taxon>Pirellulales</taxon>
        <taxon>Pirellulaceae</taxon>
        <taxon>Rhodopirellula</taxon>
    </lineage>
</organism>
<dbReference type="Pfam" id="PF13181">
    <property type="entry name" value="TPR_8"/>
    <property type="match status" value="1"/>
</dbReference>
<dbReference type="Pfam" id="PF07719">
    <property type="entry name" value="TPR_2"/>
    <property type="match status" value="1"/>
</dbReference>
<dbReference type="Proteomes" id="UP001430306">
    <property type="component" value="Unassembled WGS sequence"/>
</dbReference>
<dbReference type="PANTHER" id="PTHR44858:SF1">
    <property type="entry name" value="UDP-N-ACETYLGLUCOSAMINE--PEPTIDE N-ACETYLGLUCOSAMINYLTRANSFERASE SPINDLY-RELATED"/>
    <property type="match status" value="1"/>
</dbReference>
<protein>
    <submittedName>
        <fullName evidence="5">Tetratricopeptide repeat protein</fullName>
    </submittedName>
</protein>
<dbReference type="SUPFAM" id="SSF48452">
    <property type="entry name" value="TPR-like"/>
    <property type="match status" value="1"/>
</dbReference>
<evidence type="ECO:0000256" key="3">
    <source>
        <dbReference type="PROSITE-ProRule" id="PRU00339"/>
    </source>
</evidence>
<evidence type="ECO:0000313" key="5">
    <source>
        <dbReference type="EMBL" id="MCC9641589.1"/>
    </source>
</evidence>
<keyword evidence="6" id="KW-1185">Reference proteome</keyword>
<dbReference type="EMBL" id="JAJKFW010000006">
    <property type="protein sequence ID" value="MCC9641589.1"/>
    <property type="molecule type" value="Genomic_DNA"/>
</dbReference>
<dbReference type="Gene3D" id="1.25.40.10">
    <property type="entry name" value="Tetratricopeptide repeat domain"/>
    <property type="match status" value="2"/>
</dbReference>
<dbReference type="InterPro" id="IPR019734">
    <property type="entry name" value="TPR_rpt"/>
</dbReference>
<feature type="transmembrane region" description="Helical" evidence="4">
    <location>
        <begin position="12"/>
        <end position="36"/>
    </location>
</feature>
<sequence length="249" mass="27011">MSDVDSAFRCVLTFAMNVLYLKTILVLGLVSGVAFAGDPPSPKTLDAIRNSKVAADSGDDAEAIAILDVAIRDGSNDGILFLTRGLLLQRNKQDDLAIADFSRSIKLGFRPALSYASRGTCHLSGADPKMAMDDFNSALLIDPKLSIAHLLRGRLLYESGRLSDALRDLDLAIQLDPNAESYITRALYYLKLKDYAAACSDCSTAAALNPTDPDPLWLRAATHRKRGDEAAAISDCKLAERLETIHLQR</sequence>
<dbReference type="PROSITE" id="PS50005">
    <property type="entry name" value="TPR"/>
    <property type="match status" value="2"/>
</dbReference>
<evidence type="ECO:0000256" key="2">
    <source>
        <dbReference type="ARBA" id="ARBA00022803"/>
    </source>
</evidence>
<keyword evidence="4" id="KW-0812">Transmembrane</keyword>
<dbReference type="PANTHER" id="PTHR44858">
    <property type="entry name" value="TETRATRICOPEPTIDE REPEAT PROTEIN 6"/>
    <property type="match status" value="1"/>
</dbReference>
<keyword evidence="2 3" id="KW-0802">TPR repeat</keyword>
<dbReference type="InterPro" id="IPR013105">
    <property type="entry name" value="TPR_2"/>
</dbReference>